<dbReference type="Pfam" id="PF20478">
    <property type="entry name" value="P2RX7_C"/>
    <property type="match status" value="1"/>
</dbReference>
<dbReference type="OMA" id="SEECICC"/>
<dbReference type="RefSeq" id="XP_020907805.1">
    <property type="nucleotide sequence ID" value="XM_021052146.2"/>
</dbReference>
<protein>
    <recommendedName>
        <fullName evidence="2">P2X purinoreceptor 7 intracellular domain-containing protein</fullName>
    </recommendedName>
</protein>
<dbReference type="EnsemblMetazoa" id="XM_021052146.2">
    <property type="protein sequence ID" value="XP_020907805.1"/>
    <property type="gene ID" value="LOC110245851"/>
</dbReference>
<feature type="compositionally biased region" description="Acidic residues" evidence="1">
    <location>
        <begin position="48"/>
        <end position="64"/>
    </location>
</feature>
<organism evidence="3 4">
    <name type="scientific">Exaiptasia diaphana</name>
    <name type="common">Tropical sea anemone</name>
    <name type="synonym">Aiptasia pulchella</name>
    <dbReference type="NCBI Taxonomy" id="2652724"/>
    <lineage>
        <taxon>Eukaryota</taxon>
        <taxon>Metazoa</taxon>
        <taxon>Cnidaria</taxon>
        <taxon>Anthozoa</taxon>
        <taxon>Hexacorallia</taxon>
        <taxon>Actiniaria</taxon>
        <taxon>Aiptasiidae</taxon>
        <taxon>Exaiptasia</taxon>
    </lineage>
</organism>
<evidence type="ECO:0000313" key="4">
    <source>
        <dbReference type="Proteomes" id="UP000887567"/>
    </source>
</evidence>
<feature type="domain" description="P2X purinoreceptor 7 intracellular" evidence="2">
    <location>
        <begin position="117"/>
        <end position="197"/>
    </location>
</feature>
<dbReference type="AlphaFoldDB" id="A0A913XPX8"/>
<sequence length="213" mass="24452">MSEDSSSSSESSESSFEEDFPQQMFTSFDGEELQIQPYLFEPELQIETSEDSEDSAEEVEENETDVGRLQSSSWCECGGNCQVMDRSEECICCQEIQKVFNKCQEVVADGEAASPPTCITQHPGFLPVCTNKYVLQTAWLQYKQQYQESHEGPEHKKFRHIAYRQLARWCWGILGKEIRVVLPSCAVMCIRQHFPPPGLEEDFIYEGFHYADE</sequence>
<dbReference type="InterPro" id="IPR046815">
    <property type="entry name" value="P2RX7_C"/>
</dbReference>
<dbReference type="KEGG" id="epa:110245851"/>
<feature type="compositionally biased region" description="Low complexity" evidence="1">
    <location>
        <begin position="1"/>
        <end position="14"/>
    </location>
</feature>
<evidence type="ECO:0000259" key="2">
    <source>
        <dbReference type="Pfam" id="PF20478"/>
    </source>
</evidence>
<dbReference type="PANTHER" id="PTHR36981">
    <property type="entry name" value="ZGC:195170"/>
    <property type="match status" value="1"/>
</dbReference>
<evidence type="ECO:0000256" key="1">
    <source>
        <dbReference type="SAM" id="MobiDB-lite"/>
    </source>
</evidence>
<name>A0A913XPX8_EXADI</name>
<proteinExistence type="predicted"/>
<dbReference type="GeneID" id="110245851"/>
<dbReference type="OrthoDB" id="5974440at2759"/>
<accession>A0A913XPX8</accession>
<dbReference type="Proteomes" id="UP000887567">
    <property type="component" value="Unplaced"/>
</dbReference>
<feature type="region of interest" description="Disordered" evidence="1">
    <location>
        <begin position="1"/>
        <end position="65"/>
    </location>
</feature>
<dbReference type="PANTHER" id="PTHR36981:SF1">
    <property type="entry name" value="P2X PURINORECEPTOR 7 INTRACELLULAR DOMAIN-CONTAINING PROTEIN"/>
    <property type="match status" value="1"/>
</dbReference>
<reference evidence="3" key="1">
    <citation type="submission" date="2022-11" db="UniProtKB">
        <authorList>
            <consortium name="EnsemblMetazoa"/>
        </authorList>
    </citation>
    <scope>IDENTIFICATION</scope>
</reference>
<evidence type="ECO:0000313" key="3">
    <source>
        <dbReference type="EnsemblMetazoa" id="XP_020907805.1"/>
    </source>
</evidence>
<keyword evidence="4" id="KW-1185">Reference proteome</keyword>